<accession>A0A2Z4AN03</accession>
<dbReference type="InterPro" id="IPR020094">
    <property type="entry name" value="TruA/RsuA/RluB/E/F_N"/>
</dbReference>
<dbReference type="FunFam" id="3.10.290.10:FF:000003">
    <property type="entry name" value="Pseudouridine synthase"/>
    <property type="match status" value="1"/>
</dbReference>
<dbReference type="SUPFAM" id="SSF55120">
    <property type="entry name" value="Pseudouridine synthase"/>
    <property type="match status" value="1"/>
</dbReference>
<dbReference type="Gene3D" id="3.10.290.10">
    <property type="entry name" value="RNA-binding S4 domain"/>
    <property type="match status" value="1"/>
</dbReference>
<dbReference type="GO" id="GO:0000455">
    <property type="term" value="P:enzyme-directed rRNA pseudouridine synthesis"/>
    <property type="evidence" value="ECO:0007669"/>
    <property type="project" value="UniProtKB-ARBA"/>
</dbReference>
<dbReference type="Proteomes" id="UP000247465">
    <property type="component" value="Chromosome"/>
</dbReference>
<dbReference type="Pfam" id="PF01479">
    <property type="entry name" value="S4"/>
    <property type="match status" value="1"/>
</dbReference>
<dbReference type="SMART" id="SM00363">
    <property type="entry name" value="S4"/>
    <property type="match status" value="1"/>
</dbReference>
<dbReference type="GO" id="GO:0120159">
    <property type="term" value="F:rRNA pseudouridine synthase activity"/>
    <property type="evidence" value="ECO:0007669"/>
    <property type="project" value="UniProtKB-ARBA"/>
</dbReference>
<dbReference type="InterPro" id="IPR002942">
    <property type="entry name" value="S4_RNA-bd"/>
</dbReference>
<dbReference type="SUPFAM" id="SSF55174">
    <property type="entry name" value="Alpha-L RNA-binding motif"/>
    <property type="match status" value="1"/>
</dbReference>
<dbReference type="InterPro" id="IPR042092">
    <property type="entry name" value="PsdUridine_s_RsuA/RluB/E/F_cat"/>
</dbReference>
<evidence type="ECO:0000313" key="5">
    <source>
        <dbReference type="EMBL" id="AWT60670.1"/>
    </source>
</evidence>
<gene>
    <name evidence="5" type="ORF">DF168_01888</name>
</gene>
<evidence type="ECO:0000256" key="1">
    <source>
        <dbReference type="ARBA" id="ARBA00008348"/>
    </source>
</evidence>
<comment type="similarity">
    <text evidence="1">Belongs to the pseudouridine synthase RsuA family.</text>
</comment>
<dbReference type="InterPro" id="IPR050343">
    <property type="entry name" value="RsuA_PseudoU_synthase"/>
</dbReference>
<dbReference type="InterPro" id="IPR036986">
    <property type="entry name" value="S4_RNA-bd_sf"/>
</dbReference>
<dbReference type="KEGG" id="mtar:DF168_01888"/>
<evidence type="ECO:0000256" key="3">
    <source>
        <dbReference type="PROSITE-ProRule" id="PRU00182"/>
    </source>
</evidence>
<evidence type="ECO:0000256" key="2">
    <source>
        <dbReference type="ARBA" id="ARBA00023235"/>
    </source>
</evidence>
<dbReference type="Gene3D" id="3.30.70.1560">
    <property type="entry name" value="Alpha-L RNA-binding motif"/>
    <property type="match status" value="1"/>
</dbReference>
<dbReference type="EMBL" id="CP029803">
    <property type="protein sequence ID" value="AWT60670.1"/>
    <property type="molecule type" value="Genomic_DNA"/>
</dbReference>
<dbReference type="AlphaFoldDB" id="A0A2Z4AN03"/>
<name>A0A2Z4AN03_9BACT</name>
<evidence type="ECO:0000313" key="6">
    <source>
        <dbReference type="Proteomes" id="UP000247465"/>
    </source>
</evidence>
<dbReference type="InterPro" id="IPR000748">
    <property type="entry name" value="PsdUridine_synth_RsuA/RluB/E/F"/>
</dbReference>
<dbReference type="PANTHER" id="PTHR47683">
    <property type="entry name" value="PSEUDOURIDINE SYNTHASE FAMILY PROTEIN-RELATED"/>
    <property type="match status" value="1"/>
</dbReference>
<dbReference type="InterPro" id="IPR020103">
    <property type="entry name" value="PsdUridine_synth_cat_dom_sf"/>
</dbReference>
<proteinExistence type="inferred from homology"/>
<dbReference type="PROSITE" id="PS50889">
    <property type="entry name" value="S4"/>
    <property type="match status" value="1"/>
</dbReference>
<dbReference type="PANTHER" id="PTHR47683:SF2">
    <property type="entry name" value="RNA-BINDING S4 DOMAIN-CONTAINING PROTEIN"/>
    <property type="match status" value="1"/>
</dbReference>
<keyword evidence="2 5" id="KW-0413">Isomerase</keyword>
<dbReference type="CDD" id="cd00165">
    <property type="entry name" value="S4"/>
    <property type="match status" value="1"/>
</dbReference>
<feature type="domain" description="RNA-binding S4" evidence="4">
    <location>
        <begin position="1"/>
        <end position="59"/>
    </location>
</feature>
<sequence length="239" mass="26898">MRIQKFLSMQGICSRRNAERMISEGKLRVNGEVASLGQKVNPENDRVTIGSRVVPSSKHSTLAYLVNKPKGYICSTLDPHNENTVFSLLPKSVSNQIRFCAGRLDKDSEGMVILTNDGSLVQCLTHPSQRVVKKYRVLLDKPFSYSSLSFLLKGIHDQGEHLKLDKVISDKRGTQSNTSVEVHLSHGKKREIRRLMRAAGYRVERLYRFQFGGLKLTGLGKGNCRPLTHKEIALLVPKR</sequence>
<organism evidence="5 6">
    <name type="scientific">Candidatus Moanibacter tarae</name>
    <dbReference type="NCBI Taxonomy" id="2200854"/>
    <lineage>
        <taxon>Bacteria</taxon>
        <taxon>Pseudomonadati</taxon>
        <taxon>Verrucomicrobiota</taxon>
        <taxon>Opitutia</taxon>
        <taxon>Puniceicoccales</taxon>
        <taxon>Puniceicoccales incertae sedis</taxon>
        <taxon>Candidatus Moanibacter</taxon>
    </lineage>
</organism>
<dbReference type="EC" id="5.4.99.-" evidence="5"/>
<dbReference type="Pfam" id="PF00849">
    <property type="entry name" value="PseudoU_synth_2"/>
    <property type="match status" value="1"/>
</dbReference>
<dbReference type="GO" id="GO:0003723">
    <property type="term" value="F:RNA binding"/>
    <property type="evidence" value="ECO:0007669"/>
    <property type="project" value="UniProtKB-KW"/>
</dbReference>
<dbReference type="NCBIfam" id="TIGR00093">
    <property type="entry name" value="pseudouridine synthase"/>
    <property type="match status" value="1"/>
</dbReference>
<reference evidence="5 6" key="1">
    <citation type="submission" date="2018-06" db="EMBL/GenBank/DDBJ databases">
        <title>Draft Genome Sequence of a Novel Marine Bacterium Related to the Verrucomicrobia.</title>
        <authorList>
            <person name="Vosseberg J."/>
            <person name="Martijn J."/>
            <person name="Ettema T.J.G."/>
        </authorList>
    </citation>
    <scope>NUCLEOTIDE SEQUENCE [LARGE SCALE GENOMIC DNA]</scope>
    <source>
        <strain evidence="5">TARA_B100001123</strain>
    </source>
</reference>
<keyword evidence="3" id="KW-0694">RNA-binding</keyword>
<evidence type="ECO:0000259" key="4">
    <source>
        <dbReference type="SMART" id="SM00363"/>
    </source>
</evidence>
<protein>
    <submittedName>
        <fullName evidence="5">Putative RNA pseudouridine synthase</fullName>
        <ecNumber evidence="5">5.4.99.-</ecNumber>
    </submittedName>
</protein>
<dbReference type="Gene3D" id="3.30.70.580">
    <property type="entry name" value="Pseudouridine synthase I, catalytic domain, N-terminal subdomain"/>
    <property type="match status" value="1"/>
</dbReference>
<dbReference type="InterPro" id="IPR006145">
    <property type="entry name" value="PsdUridine_synth_RsuA/RluA"/>
</dbReference>